<sequence>MPDNDLAPSSSREPMPSGMLIRELDLSDATVASTVHAVGLRACAVEGEPAWLRRGLASSLLDHLLTKVIDNSEVRVSTGAADQPAVKLYERLGLRRGVDFKPVPDLRMAQFVPHS</sequence>
<keyword evidence="2" id="KW-0808">Transferase</keyword>
<dbReference type="EMBL" id="FONR01000011">
    <property type="protein sequence ID" value="SFF73229.1"/>
    <property type="molecule type" value="Genomic_DNA"/>
</dbReference>
<dbReference type="GO" id="GO:0016747">
    <property type="term" value="F:acyltransferase activity, transferring groups other than amino-acyl groups"/>
    <property type="evidence" value="ECO:0007669"/>
    <property type="project" value="InterPro"/>
</dbReference>
<organism evidence="2 3">
    <name type="scientific">Streptomyces mirabilis</name>
    <dbReference type="NCBI Taxonomy" id="68239"/>
    <lineage>
        <taxon>Bacteria</taxon>
        <taxon>Bacillati</taxon>
        <taxon>Actinomycetota</taxon>
        <taxon>Actinomycetes</taxon>
        <taxon>Kitasatosporales</taxon>
        <taxon>Streptomycetaceae</taxon>
        <taxon>Streptomyces</taxon>
    </lineage>
</organism>
<proteinExistence type="predicted"/>
<reference evidence="2 3" key="1">
    <citation type="submission" date="2016-10" db="EMBL/GenBank/DDBJ databases">
        <authorList>
            <person name="de Groot N.N."/>
        </authorList>
    </citation>
    <scope>NUCLEOTIDE SEQUENCE [LARGE SCALE GENOMIC DNA]</scope>
    <source>
        <strain evidence="2 3">OK461</strain>
    </source>
</reference>
<dbReference type="Gene3D" id="3.40.630.30">
    <property type="match status" value="1"/>
</dbReference>
<dbReference type="Proteomes" id="UP000181942">
    <property type="component" value="Unassembled WGS sequence"/>
</dbReference>
<dbReference type="Pfam" id="PF00583">
    <property type="entry name" value="Acetyltransf_1"/>
    <property type="match status" value="1"/>
</dbReference>
<dbReference type="InterPro" id="IPR000182">
    <property type="entry name" value="GNAT_dom"/>
</dbReference>
<evidence type="ECO:0000313" key="2">
    <source>
        <dbReference type="EMBL" id="SFF73229.1"/>
    </source>
</evidence>
<dbReference type="AlphaFoldDB" id="A0A1I2L3Y4"/>
<dbReference type="PROSITE" id="PS51186">
    <property type="entry name" value="GNAT"/>
    <property type="match status" value="1"/>
</dbReference>
<dbReference type="SUPFAM" id="SSF55729">
    <property type="entry name" value="Acyl-CoA N-acyltransferases (Nat)"/>
    <property type="match status" value="1"/>
</dbReference>
<protein>
    <submittedName>
        <fullName evidence="2">Acetyltransferase (GNAT) family protein</fullName>
    </submittedName>
</protein>
<name>A0A1I2L3Y4_9ACTN</name>
<accession>A0A1I2L3Y4</accession>
<evidence type="ECO:0000313" key="3">
    <source>
        <dbReference type="Proteomes" id="UP000181942"/>
    </source>
</evidence>
<dbReference type="InterPro" id="IPR016181">
    <property type="entry name" value="Acyl_CoA_acyltransferase"/>
</dbReference>
<gene>
    <name evidence="2" type="ORF">SAMN02787118_111160</name>
</gene>
<evidence type="ECO:0000259" key="1">
    <source>
        <dbReference type="PROSITE" id="PS51186"/>
    </source>
</evidence>
<feature type="domain" description="N-acetyltransferase" evidence="1">
    <location>
        <begin position="1"/>
        <end position="113"/>
    </location>
</feature>